<evidence type="ECO:0000256" key="11">
    <source>
        <dbReference type="SAM" id="Phobius"/>
    </source>
</evidence>
<evidence type="ECO:0000256" key="9">
    <source>
        <dbReference type="ARBA" id="ARBA00023180"/>
    </source>
</evidence>
<organism evidence="12">
    <name type="scientific">Salvia splendens</name>
    <name type="common">Scarlet sage</name>
    <dbReference type="NCBI Taxonomy" id="180675"/>
    <lineage>
        <taxon>Eukaryota</taxon>
        <taxon>Viridiplantae</taxon>
        <taxon>Streptophyta</taxon>
        <taxon>Embryophyta</taxon>
        <taxon>Tracheophyta</taxon>
        <taxon>Spermatophyta</taxon>
        <taxon>Magnoliopsida</taxon>
        <taxon>eudicotyledons</taxon>
        <taxon>Gunneridae</taxon>
        <taxon>Pentapetalae</taxon>
        <taxon>asterids</taxon>
        <taxon>lamiids</taxon>
        <taxon>Lamiales</taxon>
        <taxon>Lamiaceae</taxon>
        <taxon>Nepetoideae</taxon>
        <taxon>Mentheae</taxon>
        <taxon>Salviinae</taxon>
        <taxon>Salvia</taxon>
        <taxon>Salvia subgen. Calosphace</taxon>
        <taxon>core Calosphace</taxon>
    </lineage>
</organism>
<dbReference type="GO" id="GO:0016255">
    <property type="term" value="P:attachment of GPI anchor to protein"/>
    <property type="evidence" value="ECO:0007669"/>
    <property type="project" value="InterPro"/>
</dbReference>
<evidence type="ECO:0000256" key="10">
    <source>
        <dbReference type="SAM" id="MobiDB-lite"/>
    </source>
</evidence>
<keyword evidence="7 11" id="KW-1133">Transmembrane helix</keyword>
<dbReference type="Pfam" id="PF10510">
    <property type="entry name" value="PIG-S"/>
    <property type="match status" value="1"/>
</dbReference>
<evidence type="ECO:0000256" key="7">
    <source>
        <dbReference type="ARBA" id="ARBA00022989"/>
    </source>
</evidence>
<feature type="compositionally biased region" description="Low complexity" evidence="10">
    <location>
        <begin position="1"/>
        <end position="13"/>
    </location>
</feature>
<evidence type="ECO:0000256" key="2">
    <source>
        <dbReference type="ARBA" id="ARBA00004687"/>
    </source>
</evidence>
<feature type="transmembrane region" description="Helical" evidence="11">
    <location>
        <begin position="555"/>
        <end position="574"/>
    </location>
</feature>
<comment type="caution">
    <text evidence="12">The sequence shown here is derived from an EMBL/GenBank/DDBJ whole genome shotgun (WGS) entry which is preliminary data.</text>
</comment>
<keyword evidence="5 11" id="KW-0812">Transmembrane</keyword>
<protein>
    <recommendedName>
        <fullName evidence="14">Phosphatidylinositol glycan, class S</fullName>
    </recommendedName>
</protein>
<evidence type="ECO:0008006" key="14">
    <source>
        <dbReference type="Google" id="ProtNLM"/>
    </source>
</evidence>
<evidence type="ECO:0000256" key="4">
    <source>
        <dbReference type="ARBA" id="ARBA00022502"/>
    </source>
</evidence>
<keyword evidence="6" id="KW-0256">Endoplasmic reticulum</keyword>
<proteinExistence type="inferred from homology"/>
<sequence length="595" mass="66669">MAAASAPTPSSTAEIAEAPEPLPSKLDNSEPDCPRKTRPGLKRLALTFTVLFSFLLGLPFLLKSVEIYRSPLPFREIDDLSAAVESIPLQFPCKFRAVFVGIGGSSFDANELSVKIEHQMREIAAKDSTSCGACTYNSSVCVVVENGADCFRSDNDFNWKCGALSELNKYEDSGEYNDELFDEYLHSLVDESDSRGNGNNVYTMIVVRREGQKDVSAVVGKYRHGWIVGRVSEEEAVKKVASVFVKVFVNGGKEEGSISGEFMPVGADGKIVLSFNLLNADPHDWTYDWEFQEIDDNLLAPILEYLKPLADISVESQVLYHTPKSSFSYWDETLGSYIFTTKDLPFFVEGRAILQYVPSSTECPLQLQLPNGKISKSNGFISPMWGSVVVWNHAACLNGSKMETRVRHMISSEDMRKIFEVFIGQLRQLFGLKSKGIFRDASGTMRLLTSESGFTEWELDVLSRQHTCFNLLQCTTTLGSLSRLVQSLPRMIIKEEIGEQVRYSLEAAKLALSNVSAGIYDASAVSSRRARSFAEDAFYHPSMMSVSYYSFEHCFAVYSPFFLPVALHVLLAALREWKRYKQESRKFKAWKSKKD</sequence>
<dbReference type="InterPro" id="IPR019540">
    <property type="entry name" value="PtdIno-glycan_biosynth_class_S"/>
</dbReference>
<evidence type="ECO:0000313" key="12">
    <source>
        <dbReference type="EMBL" id="KAG6386477.1"/>
    </source>
</evidence>
<dbReference type="AlphaFoldDB" id="A0A8X8Z0K6"/>
<name>A0A8X8Z0K6_SALSN</name>
<dbReference type="PANTHER" id="PTHR21072">
    <property type="entry name" value="GPI TRANSAMIDASE COMPONENT PIG-S"/>
    <property type="match status" value="1"/>
</dbReference>
<accession>A0A8X8Z0K6</accession>
<evidence type="ECO:0000256" key="8">
    <source>
        <dbReference type="ARBA" id="ARBA00023136"/>
    </source>
</evidence>
<dbReference type="PANTHER" id="PTHR21072:SF13">
    <property type="entry name" value="GPI TRANSAMIDASE COMPONENT PIG-S"/>
    <property type="match status" value="1"/>
</dbReference>
<evidence type="ECO:0000256" key="6">
    <source>
        <dbReference type="ARBA" id="ARBA00022824"/>
    </source>
</evidence>
<dbReference type="GO" id="GO:0042765">
    <property type="term" value="C:GPI-anchor transamidase complex"/>
    <property type="evidence" value="ECO:0007669"/>
    <property type="project" value="InterPro"/>
</dbReference>
<feature type="region of interest" description="Disordered" evidence="10">
    <location>
        <begin position="1"/>
        <end position="35"/>
    </location>
</feature>
<evidence type="ECO:0000313" key="13">
    <source>
        <dbReference type="Proteomes" id="UP000298416"/>
    </source>
</evidence>
<reference evidence="12" key="2">
    <citation type="submission" date="2020-08" db="EMBL/GenBank/DDBJ databases">
        <title>Plant Genome Project.</title>
        <authorList>
            <person name="Zhang R.-G."/>
        </authorList>
    </citation>
    <scope>NUCLEOTIDE SEQUENCE</scope>
    <source>
        <strain evidence="12">Huo1</strain>
        <tissue evidence="12">Leaf</tissue>
    </source>
</reference>
<evidence type="ECO:0000256" key="5">
    <source>
        <dbReference type="ARBA" id="ARBA00022692"/>
    </source>
</evidence>
<keyword evidence="4" id="KW-0337">GPI-anchor biosynthesis</keyword>
<comment type="similarity">
    <text evidence="3">Belongs to the PIGS family.</text>
</comment>
<comment type="subcellular location">
    <subcellularLocation>
        <location evidence="1">Endoplasmic reticulum membrane</location>
        <topology evidence="1">Multi-pass membrane protein</topology>
    </subcellularLocation>
</comment>
<comment type="pathway">
    <text evidence="2">Glycolipid biosynthesis; glycosylphosphatidylinositol-anchor biosynthesis.</text>
</comment>
<feature type="transmembrane region" description="Helical" evidence="11">
    <location>
        <begin position="44"/>
        <end position="62"/>
    </location>
</feature>
<keyword evidence="9" id="KW-0325">Glycoprotein</keyword>
<evidence type="ECO:0000256" key="3">
    <source>
        <dbReference type="ARBA" id="ARBA00005316"/>
    </source>
</evidence>
<dbReference type="GO" id="GO:0006506">
    <property type="term" value="P:GPI anchor biosynthetic process"/>
    <property type="evidence" value="ECO:0007669"/>
    <property type="project" value="UniProtKB-KW"/>
</dbReference>
<evidence type="ECO:0000256" key="1">
    <source>
        <dbReference type="ARBA" id="ARBA00004477"/>
    </source>
</evidence>
<dbReference type="EMBL" id="PNBA02000022">
    <property type="protein sequence ID" value="KAG6386477.1"/>
    <property type="molecule type" value="Genomic_DNA"/>
</dbReference>
<keyword evidence="8 11" id="KW-0472">Membrane</keyword>
<dbReference type="Proteomes" id="UP000298416">
    <property type="component" value="Unassembled WGS sequence"/>
</dbReference>
<gene>
    <name evidence="12" type="ORF">SASPL_155380</name>
</gene>
<reference evidence="12" key="1">
    <citation type="submission" date="2018-01" db="EMBL/GenBank/DDBJ databases">
        <authorList>
            <person name="Mao J.F."/>
        </authorList>
    </citation>
    <scope>NUCLEOTIDE SEQUENCE</scope>
    <source>
        <strain evidence="12">Huo1</strain>
        <tissue evidence="12">Leaf</tissue>
    </source>
</reference>
<keyword evidence="13" id="KW-1185">Reference proteome</keyword>